<dbReference type="STRING" id="48701.ENSPMEP00000001446"/>
<dbReference type="InterPro" id="IPR016186">
    <property type="entry name" value="C-type_lectin-like/link_sf"/>
</dbReference>
<feature type="signal peptide" evidence="1">
    <location>
        <begin position="1"/>
        <end position="23"/>
    </location>
</feature>
<evidence type="ECO:0000313" key="3">
    <source>
        <dbReference type="Ensembl" id="ENSPMEP00000001446.1"/>
    </source>
</evidence>
<dbReference type="PROSITE" id="PS50041">
    <property type="entry name" value="C_TYPE_LECTIN_2"/>
    <property type="match status" value="1"/>
</dbReference>
<dbReference type="Gene3D" id="3.10.100.10">
    <property type="entry name" value="Mannose-Binding Protein A, subunit A"/>
    <property type="match status" value="1"/>
</dbReference>
<keyword evidence="1" id="KW-0732">Signal</keyword>
<dbReference type="PRINTS" id="PR01504">
    <property type="entry name" value="PNCREATITSAP"/>
</dbReference>
<dbReference type="InterPro" id="IPR050111">
    <property type="entry name" value="C-type_lectin/snaclec_domain"/>
</dbReference>
<feature type="chain" id="PRO_5017352498" description="C-type lectin domain-containing protein" evidence="1">
    <location>
        <begin position="24"/>
        <end position="164"/>
    </location>
</feature>
<dbReference type="CDD" id="cd00037">
    <property type="entry name" value="CLECT"/>
    <property type="match status" value="1"/>
</dbReference>
<dbReference type="SMART" id="SM00034">
    <property type="entry name" value="CLECT"/>
    <property type="match status" value="1"/>
</dbReference>
<reference evidence="3" key="2">
    <citation type="submission" date="2025-09" db="UniProtKB">
        <authorList>
            <consortium name="Ensembl"/>
        </authorList>
    </citation>
    <scope>IDENTIFICATION</scope>
</reference>
<dbReference type="InterPro" id="IPR001304">
    <property type="entry name" value="C-type_lectin-like"/>
</dbReference>
<feature type="domain" description="C-type lectin" evidence="2">
    <location>
        <begin position="42"/>
        <end position="161"/>
    </location>
</feature>
<dbReference type="SUPFAM" id="SSF56436">
    <property type="entry name" value="C-type lectin-like"/>
    <property type="match status" value="1"/>
</dbReference>
<dbReference type="Proteomes" id="UP000261480">
    <property type="component" value="Unplaced"/>
</dbReference>
<evidence type="ECO:0000313" key="4">
    <source>
        <dbReference type="Proteomes" id="UP000261480"/>
    </source>
</evidence>
<accession>A0A3B3WEZ4</accession>
<protein>
    <recommendedName>
        <fullName evidence="2">C-type lectin domain-containing protein</fullName>
    </recommendedName>
</protein>
<dbReference type="Pfam" id="PF00059">
    <property type="entry name" value="Lectin_C"/>
    <property type="match status" value="1"/>
</dbReference>
<dbReference type="PANTHER" id="PTHR22803">
    <property type="entry name" value="MANNOSE, PHOSPHOLIPASE, LECTIN RECEPTOR RELATED"/>
    <property type="match status" value="1"/>
</dbReference>
<organism evidence="3 4">
    <name type="scientific">Poecilia mexicana</name>
    <dbReference type="NCBI Taxonomy" id="48701"/>
    <lineage>
        <taxon>Eukaryota</taxon>
        <taxon>Metazoa</taxon>
        <taxon>Chordata</taxon>
        <taxon>Craniata</taxon>
        <taxon>Vertebrata</taxon>
        <taxon>Euteleostomi</taxon>
        <taxon>Actinopterygii</taxon>
        <taxon>Neopterygii</taxon>
        <taxon>Teleostei</taxon>
        <taxon>Neoteleostei</taxon>
        <taxon>Acanthomorphata</taxon>
        <taxon>Ovalentaria</taxon>
        <taxon>Atherinomorphae</taxon>
        <taxon>Cyprinodontiformes</taxon>
        <taxon>Poeciliidae</taxon>
        <taxon>Poeciliinae</taxon>
        <taxon>Poecilia</taxon>
    </lineage>
</organism>
<proteinExistence type="predicted"/>
<reference evidence="3" key="1">
    <citation type="submission" date="2025-08" db="UniProtKB">
        <authorList>
            <consortium name="Ensembl"/>
        </authorList>
    </citation>
    <scope>IDENTIFICATION</scope>
</reference>
<dbReference type="AlphaFoldDB" id="A0A3B3WEZ4"/>
<dbReference type="InterPro" id="IPR016187">
    <property type="entry name" value="CTDL_fold"/>
</dbReference>
<keyword evidence="4" id="KW-1185">Reference proteome</keyword>
<evidence type="ECO:0000259" key="2">
    <source>
        <dbReference type="PROSITE" id="PS50041"/>
    </source>
</evidence>
<evidence type="ECO:0000256" key="1">
    <source>
        <dbReference type="SAM" id="SignalP"/>
    </source>
</evidence>
<name>A0A3B3WEZ4_9TELE</name>
<dbReference type="Ensembl" id="ENSPMET00000014175.1">
    <property type="protein sequence ID" value="ENSPMEP00000001446.1"/>
    <property type="gene ID" value="ENSPMEG00000002361.1"/>
</dbReference>
<sequence length="164" mass="18467">MAAGLVFTLVLGLSFGLWDGADAGCQLRAPTKLDCPAGWSWFERRCFVFVRYKKSWAAAEKYCLSLDSHLASYHSAEEYKFIRNLVHQATGKHTETWIGGYDSAQERTWFWSDGSKFMVTNWGPGEPNNGRGIEDCMDINIKGQDNVNDDDCAKKLPFICVIPV</sequence>